<dbReference type="Gene3D" id="1.20.1250.20">
    <property type="entry name" value="MFS general substrate transporter like domains"/>
    <property type="match status" value="1"/>
</dbReference>
<accession>A0A8S3YYQ2</accession>
<dbReference type="PANTHER" id="PTHR11360:SF284">
    <property type="entry name" value="EG:103B4.3 PROTEIN-RELATED"/>
    <property type="match status" value="1"/>
</dbReference>
<feature type="non-terminal residue" evidence="2">
    <location>
        <position position="199"/>
    </location>
</feature>
<dbReference type="InterPro" id="IPR036259">
    <property type="entry name" value="MFS_trans_sf"/>
</dbReference>
<dbReference type="OrthoDB" id="6435476at2759"/>
<keyword evidence="1" id="KW-0812">Transmembrane</keyword>
<evidence type="ECO:0000313" key="3">
    <source>
        <dbReference type="Proteomes" id="UP000678393"/>
    </source>
</evidence>
<feature type="transmembrane region" description="Helical" evidence="1">
    <location>
        <begin position="58"/>
        <end position="80"/>
    </location>
</feature>
<dbReference type="InterPro" id="IPR011701">
    <property type="entry name" value="MFS"/>
</dbReference>
<evidence type="ECO:0000256" key="1">
    <source>
        <dbReference type="SAM" id="Phobius"/>
    </source>
</evidence>
<proteinExistence type="predicted"/>
<organism evidence="2 3">
    <name type="scientific">Candidula unifasciata</name>
    <dbReference type="NCBI Taxonomy" id="100452"/>
    <lineage>
        <taxon>Eukaryota</taxon>
        <taxon>Metazoa</taxon>
        <taxon>Spiralia</taxon>
        <taxon>Lophotrochozoa</taxon>
        <taxon>Mollusca</taxon>
        <taxon>Gastropoda</taxon>
        <taxon>Heterobranchia</taxon>
        <taxon>Euthyneura</taxon>
        <taxon>Panpulmonata</taxon>
        <taxon>Eupulmonata</taxon>
        <taxon>Stylommatophora</taxon>
        <taxon>Helicina</taxon>
        <taxon>Helicoidea</taxon>
        <taxon>Geomitridae</taxon>
        <taxon>Candidula</taxon>
    </lineage>
</organism>
<dbReference type="Pfam" id="PF07690">
    <property type="entry name" value="MFS_1"/>
    <property type="match status" value="1"/>
</dbReference>
<dbReference type="GO" id="GO:0008028">
    <property type="term" value="F:monocarboxylic acid transmembrane transporter activity"/>
    <property type="evidence" value="ECO:0007669"/>
    <property type="project" value="TreeGrafter"/>
</dbReference>
<protein>
    <recommendedName>
        <fullName evidence="4">Major facilitator superfamily (MFS) profile domain-containing protein</fullName>
    </recommendedName>
</protein>
<dbReference type="AlphaFoldDB" id="A0A8S3YYQ2"/>
<dbReference type="InterPro" id="IPR050327">
    <property type="entry name" value="Proton-linked_MCT"/>
</dbReference>
<evidence type="ECO:0008006" key="4">
    <source>
        <dbReference type="Google" id="ProtNLM"/>
    </source>
</evidence>
<feature type="transmembrane region" description="Helical" evidence="1">
    <location>
        <begin position="175"/>
        <end position="193"/>
    </location>
</feature>
<gene>
    <name evidence="2" type="ORF">CUNI_LOCUS7835</name>
</gene>
<dbReference type="PANTHER" id="PTHR11360">
    <property type="entry name" value="MONOCARBOXYLATE TRANSPORTER"/>
    <property type="match status" value="1"/>
</dbReference>
<comment type="caution">
    <text evidence="2">The sequence shown here is derived from an EMBL/GenBank/DDBJ whole genome shotgun (WGS) entry which is preliminary data.</text>
</comment>
<keyword evidence="1" id="KW-1133">Transmembrane helix</keyword>
<evidence type="ECO:0000313" key="2">
    <source>
        <dbReference type="EMBL" id="CAG5122277.1"/>
    </source>
</evidence>
<dbReference type="Proteomes" id="UP000678393">
    <property type="component" value="Unassembled WGS sequence"/>
</dbReference>
<sequence length="199" mass="21583">MFPRTDHNTLPVDSGWAWAITAAGLISHVTMGSASQTNSLLFLEVLEKYQSSITTGSLMFMCATLLFSFSSVLTATYLMPKLNERRCVILGGCMSSGFTLGASFAPNMGTFIVMIALRGISHGIIFVPAIALIPKYFKRFRSRASMVPWCGGSAASIIAPFIIRAVRKEYGVSGAYFLLSAFELHYIVAGLLLRPASAY</sequence>
<feature type="transmembrane region" description="Helical" evidence="1">
    <location>
        <begin position="87"/>
        <end position="105"/>
    </location>
</feature>
<name>A0A8S3YYQ2_9EUPU</name>
<keyword evidence="3" id="KW-1185">Reference proteome</keyword>
<dbReference type="EMBL" id="CAJHNH020001252">
    <property type="protein sequence ID" value="CAG5122277.1"/>
    <property type="molecule type" value="Genomic_DNA"/>
</dbReference>
<dbReference type="SUPFAM" id="SSF103473">
    <property type="entry name" value="MFS general substrate transporter"/>
    <property type="match status" value="1"/>
</dbReference>
<feature type="transmembrane region" description="Helical" evidence="1">
    <location>
        <begin position="146"/>
        <end position="163"/>
    </location>
</feature>
<feature type="transmembrane region" description="Helical" evidence="1">
    <location>
        <begin position="111"/>
        <end position="134"/>
    </location>
</feature>
<reference evidence="2" key="1">
    <citation type="submission" date="2021-04" db="EMBL/GenBank/DDBJ databases">
        <authorList>
            <consortium name="Molecular Ecology Group"/>
        </authorList>
    </citation>
    <scope>NUCLEOTIDE SEQUENCE</scope>
</reference>
<keyword evidence="1" id="KW-0472">Membrane</keyword>